<feature type="compositionally biased region" description="Low complexity" evidence="1">
    <location>
        <begin position="35"/>
        <end position="47"/>
    </location>
</feature>
<organism evidence="3 4">
    <name type="scientific">Saccharopolyspora phatthalungensis</name>
    <dbReference type="NCBI Taxonomy" id="664693"/>
    <lineage>
        <taxon>Bacteria</taxon>
        <taxon>Bacillati</taxon>
        <taxon>Actinomycetota</taxon>
        <taxon>Actinomycetes</taxon>
        <taxon>Pseudonocardiales</taxon>
        <taxon>Pseudonocardiaceae</taxon>
        <taxon>Saccharopolyspora</taxon>
    </lineage>
</organism>
<evidence type="ECO:0000256" key="2">
    <source>
        <dbReference type="SAM" id="Phobius"/>
    </source>
</evidence>
<evidence type="ECO:0000256" key="1">
    <source>
        <dbReference type="SAM" id="MobiDB-lite"/>
    </source>
</evidence>
<evidence type="ECO:0000313" key="4">
    <source>
        <dbReference type="Proteomes" id="UP000584374"/>
    </source>
</evidence>
<evidence type="ECO:0000313" key="3">
    <source>
        <dbReference type="EMBL" id="MBB5153979.1"/>
    </source>
</evidence>
<accession>A0A840Q5L9</accession>
<reference evidence="3 4" key="1">
    <citation type="submission" date="2020-08" db="EMBL/GenBank/DDBJ databases">
        <title>Sequencing the genomes of 1000 actinobacteria strains.</title>
        <authorList>
            <person name="Klenk H.-P."/>
        </authorList>
    </citation>
    <scope>NUCLEOTIDE SEQUENCE [LARGE SCALE GENOMIC DNA]</scope>
    <source>
        <strain evidence="3 4">DSM 45584</strain>
    </source>
</reference>
<keyword evidence="4" id="KW-1185">Reference proteome</keyword>
<keyword evidence="2" id="KW-0472">Membrane</keyword>
<comment type="caution">
    <text evidence="3">The sequence shown here is derived from an EMBL/GenBank/DDBJ whole genome shotgun (WGS) entry which is preliminary data.</text>
</comment>
<keyword evidence="2" id="KW-0812">Transmembrane</keyword>
<feature type="transmembrane region" description="Helical" evidence="2">
    <location>
        <begin position="80"/>
        <end position="101"/>
    </location>
</feature>
<dbReference type="EMBL" id="JACHIW010000001">
    <property type="protein sequence ID" value="MBB5153979.1"/>
    <property type="molecule type" value="Genomic_DNA"/>
</dbReference>
<proteinExistence type="predicted"/>
<protein>
    <submittedName>
        <fullName evidence="3">Uncharacterized protein</fullName>
    </submittedName>
</protein>
<feature type="region of interest" description="Disordered" evidence="1">
    <location>
        <begin position="1"/>
        <end position="77"/>
    </location>
</feature>
<dbReference type="Proteomes" id="UP000584374">
    <property type="component" value="Unassembled WGS sequence"/>
</dbReference>
<gene>
    <name evidence="3" type="ORF">BJ970_001513</name>
</gene>
<keyword evidence="2" id="KW-1133">Transmembrane helix</keyword>
<name>A0A840Q5L9_9PSEU</name>
<dbReference type="RefSeq" id="WP_184725349.1">
    <property type="nucleotide sequence ID" value="NZ_JACHIW010000001.1"/>
</dbReference>
<dbReference type="AlphaFoldDB" id="A0A840Q5L9"/>
<sequence length="110" mass="11964">MRDALHGPGGTQPLPPMPVYPDALSGSFAIPQQRTVAPEPWAPTTTPEDVRRPVRRRRPAERGPQTPQLEPPQEKPRSTAGAIVGFLIALLAGAAVAFAILHRVLEVFFR</sequence>